<reference evidence="1" key="1">
    <citation type="submission" date="2022-12" db="EMBL/GenBank/DDBJ databases">
        <title>Draft genome assemblies for two species of Escallonia (Escalloniales).</title>
        <authorList>
            <person name="Chanderbali A."/>
            <person name="Dervinis C."/>
            <person name="Anghel I."/>
            <person name="Soltis D."/>
            <person name="Soltis P."/>
            <person name="Zapata F."/>
        </authorList>
    </citation>
    <scope>NUCLEOTIDE SEQUENCE</scope>
    <source>
        <strain evidence="1">UCBG64.0493</strain>
        <tissue evidence="1">Leaf</tissue>
    </source>
</reference>
<gene>
    <name evidence="1" type="ORF">RJ639_044673</name>
</gene>
<keyword evidence="2" id="KW-1185">Reference proteome</keyword>
<proteinExistence type="predicted"/>
<dbReference type="Proteomes" id="UP001188597">
    <property type="component" value="Unassembled WGS sequence"/>
</dbReference>
<comment type="caution">
    <text evidence="1">The sequence shown here is derived from an EMBL/GenBank/DDBJ whole genome shotgun (WGS) entry which is preliminary data.</text>
</comment>
<dbReference type="AlphaFoldDB" id="A0AA89B974"/>
<name>A0AA89B974_9ASTE</name>
<evidence type="ECO:0000313" key="1">
    <source>
        <dbReference type="EMBL" id="KAK3024736.1"/>
    </source>
</evidence>
<protein>
    <submittedName>
        <fullName evidence="1">Uncharacterized protein</fullName>
    </submittedName>
</protein>
<organism evidence="1 2">
    <name type="scientific">Escallonia herrerae</name>
    <dbReference type="NCBI Taxonomy" id="1293975"/>
    <lineage>
        <taxon>Eukaryota</taxon>
        <taxon>Viridiplantae</taxon>
        <taxon>Streptophyta</taxon>
        <taxon>Embryophyta</taxon>
        <taxon>Tracheophyta</taxon>
        <taxon>Spermatophyta</taxon>
        <taxon>Magnoliopsida</taxon>
        <taxon>eudicotyledons</taxon>
        <taxon>Gunneridae</taxon>
        <taxon>Pentapetalae</taxon>
        <taxon>asterids</taxon>
        <taxon>campanulids</taxon>
        <taxon>Escalloniales</taxon>
        <taxon>Escalloniaceae</taxon>
        <taxon>Escallonia</taxon>
    </lineage>
</organism>
<dbReference type="EMBL" id="JAVXUP010000586">
    <property type="protein sequence ID" value="KAK3024736.1"/>
    <property type="molecule type" value="Genomic_DNA"/>
</dbReference>
<evidence type="ECO:0000313" key="2">
    <source>
        <dbReference type="Proteomes" id="UP001188597"/>
    </source>
</evidence>
<sequence length="117" mass="12749">MGSTSEVVAFRIVLDHGQFINIYICILWSAVDIPTDILGEKRENEDGVSFMVGAISIAEAWKEESAEVIHVGGKVLCQDCTRGWNEWVAGAKPIKGIVTFSIVLNLQSSGDLDVPNK</sequence>
<accession>A0AA89B974</accession>